<evidence type="ECO:0000256" key="1">
    <source>
        <dbReference type="SAM" id="Coils"/>
    </source>
</evidence>
<dbReference type="EMBL" id="SMFU01000014">
    <property type="protein sequence ID" value="TCK02583.1"/>
    <property type="molecule type" value="Genomic_DNA"/>
</dbReference>
<keyword evidence="4" id="KW-1185">Reference proteome</keyword>
<comment type="caution">
    <text evidence="3">The sequence shown here is derived from an EMBL/GenBank/DDBJ whole genome shotgun (WGS) entry which is preliminary data.</text>
</comment>
<evidence type="ECO:0000313" key="3">
    <source>
        <dbReference type="EMBL" id="TCK02583.1"/>
    </source>
</evidence>
<sequence>MANQEAAEQRALEQEKLREEIKQLRAAGRTKWITPAALATLLPLLAGFGLWVAGEIKQYNQAYIALADRDRLQAQKERLQDQKDSLNLEVQTLLQLKAHYAAEAERLRRDTAAKQATIDHTYLRGVYTRAETLYSLNHIDGWGPAIEINQLRQQLAKQPLADELSVTLNDLLERYEFALQVVDTSRDILKEFDQTSALMPASEWTKELRPMPGGSFSPGRNIMVASYEKTPRYYDVDEGRFLTEEETASFKR</sequence>
<proteinExistence type="predicted"/>
<protein>
    <submittedName>
        <fullName evidence="3">Uncharacterized protein</fullName>
    </submittedName>
</protein>
<keyword evidence="2" id="KW-1133">Transmembrane helix</keyword>
<feature type="transmembrane region" description="Helical" evidence="2">
    <location>
        <begin position="32"/>
        <end position="53"/>
    </location>
</feature>
<dbReference type="RefSeq" id="WP_132297561.1">
    <property type="nucleotide sequence ID" value="NZ_SMFU01000014.1"/>
</dbReference>
<gene>
    <name evidence="3" type="ORF">CLV83_4279</name>
</gene>
<dbReference type="AlphaFoldDB" id="A0A4R1G7P2"/>
<keyword evidence="1" id="KW-0175">Coiled coil</keyword>
<name>A0A4R1G7P2_9GAMM</name>
<feature type="coiled-coil region" evidence="1">
    <location>
        <begin position="69"/>
        <end position="96"/>
    </location>
</feature>
<reference evidence="3 4" key="1">
    <citation type="submission" date="2019-03" db="EMBL/GenBank/DDBJ databases">
        <title>Genomic Encyclopedia of Archaeal and Bacterial Type Strains, Phase II (KMG-II): from individual species to whole genera.</title>
        <authorList>
            <person name="Goeker M."/>
        </authorList>
    </citation>
    <scope>NUCLEOTIDE SEQUENCE [LARGE SCALE GENOMIC DNA]</scope>
    <source>
        <strain evidence="3 4">DSM 27697</strain>
    </source>
</reference>
<accession>A0A4R1G7P2</accession>
<dbReference type="Proteomes" id="UP000294546">
    <property type="component" value="Unassembled WGS sequence"/>
</dbReference>
<dbReference type="OrthoDB" id="9820530at2"/>
<keyword evidence="2" id="KW-0812">Transmembrane</keyword>
<evidence type="ECO:0000256" key="2">
    <source>
        <dbReference type="SAM" id="Phobius"/>
    </source>
</evidence>
<keyword evidence="2" id="KW-0472">Membrane</keyword>
<evidence type="ECO:0000313" key="4">
    <source>
        <dbReference type="Proteomes" id="UP000294546"/>
    </source>
</evidence>
<organism evidence="3 4">
    <name type="scientific">Marinobacterium mangrovicola</name>
    <dbReference type="NCBI Taxonomy" id="1476959"/>
    <lineage>
        <taxon>Bacteria</taxon>
        <taxon>Pseudomonadati</taxon>
        <taxon>Pseudomonadota</taxon>
        <taxon>Gammaproteobacteria</taxon>
        <taxon>Oceanospirillales</taxon>
        <taxon>Oceanospirillaceae</taxon>
        <taxon>Marinobacterium</taxon>
    </lineage>
</organism>